<sequence>MRVIGYVRTSTARQQEAFGPDVQRDAIRQWARANGHRVVAWETDTISGTSELASRCGWRTAASAVKSGRADGVVVARIDRLARDVMVQELLLRNLTEFGGVVLSTRANENEMLTGASKDPSRKLVRTILGAISEYDREMITDRLAAARKAKAARGGYAHGALPYGYRSRGGKLVPVPAEQRALSLMRQLDAQGASTRAIADALTAEGHPTKRGGKWCAATVARILKRHNTEAVPA</sequence>
<dbReference type="EMBL" id="LDPO01000001">
    <property type="protein sequence ID" value="KLO31497.1"/>
    <property type="molecule type" value="Genomic_DNA"/>
</dbReference>
<dbReference type="Pfam" id="PF00239">
    <property type="entry name" value="Resolvase"/>
    <property type="match status" value="1"/>
</dbReference>
<dbReference type="PROSITE" id="PS51737">
    <property type="entry name" value="RECOMBINASE_DNA_BIND"/>
    <property type="match status" value="1"/>
</dbReference>
<dbReference type="SMART" id="SM00857">
    <property type="entry name" value="Resolvase"/>
    <property type="match status" value="1"/>
</dbReference>
<organism evidence="3 4">
    <name type="scientific">Mycolicibacter heraklionensis</name>
    <dbReference type="NCBI Taxonomy" id="512402"/>
    <lineage>
        <taxon>Bacteria</taxon>
        <taxon>Bacillati</taxon>
        <taxon>Actinomycetota</taxon>
        <taxon>Actinomycetes</taxon>
        <taxon>Mycobacteriales</taxon>
        <taxon>Mycobacteriaceae</taxon>
        <taxon>Mycolicibacter</taxon>
    </lineage>
</organism>
<dbReference type="SUPFAM" id="SSF53041">
    <property type="entry name" value="Resolvase-like"/>
    <property type="match status" value="1"/>
</dbReference>
<accession>A0ABR5FKG8</accession>
<dbReference type="InterPro" id="IPR050639">
    <property type="entry name" value="SSR_resolvase"/>
</dbReference>
<keyword evidence="4" id="KW-1185">Reference proteome</keyword>
<comment type="caution">
    <text evidence="3">The sequence shown here is derived from an EMBL/GenBank/DDBJ whole genome shotgun (WGS) entry which is preliminary data.</text>
</comment>
<reference evidence="3 4" key="1">
    <citation type="submission" date="2015-05" db="EMBL/GenBank/DDBJ databases">
        <title>Genome sequence of Mycobacterium heraklionense Davo strain.</title>
        <authorList>
            <person name="Greninger A.L."/>
            <person name="Cunningham G."/>
            <person name="Miller S."/>
        </authorList>
    </citation>
    <scope>NUCLEOTIDE SEQUENCE [LARGE SCALE GENOMIC DNA]</scope>
    <source>
        <strain evidence="3 4">Davo</strain>
    </source>
</reference>
<dbReference type="InterPro" id="IPR038109">
    <property type="entry name" value="DNA_bind_recomb_sf"/>
</dbReference>
<feature type="domain" description="Recombinase" evidence="2">
    <location>
        <begin position="163"/>
        <end position="235"/>
    </location>
</feature>
<feature type="domain" description="Resolvase/invertase-type recombinase catalytic" evidence="1">
    <location>
        <begin position="2"/>
        <end position="155"/>
    </location>
</feature>
<evidence type="ECO:0000259" key="2">
    <source>
        <dbReference type="PROSITE" id="PS51737"/>
    </source>
</evidence>
<dbReference type="Pfam" id="PF07508">
    <property type="entry name" value="Recombinase"/>
    <property type="match status" value="1"/>
</dbReference>
<dbReference type="Gene3D" id="3.40.50.1390">
    <property type="entry name" value="Resolvase, N-terminal catalytic domain"/>
    <property type="match status" value="1"/>
</dbReference>
<evidence type="ECO:0000313" key="4">
    <source>
        <dbReference type="Proteomes" id="UP000036464"/>
    </source>
</evidence>
<proteinExistence type="predicted"/>
<dbReference type="PROSITE" id="PS51736">
    <property type="entry name" value="RECOMBINASES_3"/>
    <property type="match status" value="1"/>
</dbReference>
<dbReference type="InterPro" id="IPR006119">
    <property type="entry name" value="Resolv_N"/>
</dbReference>
<dbReference type="CDD" id="cd00338">
    <property type="entry name" value="Ser_Recombinase"/>
    <property type="match status" value="1"/>
</dbReference>
<name>A0ABR5FKG8_9MYCO</name>
<dbReference type="RefSeq" id="WP_047317284.1">
    <property type="nucleotide sequence ID" value="NZ_LDPO01000001.1"/>
</dbReference>
<dbReference type="InterPro" id="IPR011109">
    <property type="entry name" value="DNA_bind_recombinase_dom"/>
</dbReference>
<dbReference type="Gene3D" id="3.90.1750.20">
    <property type="entry name" value="Putative Large Serine Recombinase, Chain B, Domain 2"/>
    <property type="match status" value="1"/>
</dbReference>
<gene>
    <name evidence="3" type="ORF">ABW16_01205</name>
</gene>
<evidence type="ECO:0008006" key="5">
    <source>
        <dbReference type="Google" id="ProtNLM"/>
    </source>
</evidence>
<dbReference type="InterPro" id="IPR036162">
    <property type="entry name" value="Resolvase-like_N_sf"/>
</dbReference>
<dbReference type="PANTHER" id="PTHR30461">
    <property type="entry name" value="DNA-INVERTASE FROM LAMBDOID PROPHAGE"/>
    <property type="match status" value="1"/>
</dbReference>
<dbReference type="PANTHER" id="PTHR30461:SF23">
    <property type="entry name" value="DNA RECOMBINASE-RELATED"/>
    <property type="match status" value="1"/>
</dbReference>
<dbReference type="Proteomes" id="UP000036464">
    <property type="component" value="Unassembled WGS sequence"/>
</dbReference>
<evidence type="ECO:0000259" key="1">
    <source>
        <dbReference type="PROSITE" id="PS51736"/>
    </source>
</evidence>
<protein>
    <recommendedName>
        <fullName evidence="5">Resolvase</fullName>
    </recommendedName>
</protein>
<evidence type="ECO:0000313" key="3">
    <source>
        <dbReference type="EMBL" id="KLO31497.1"/>
    </source>
</evidence>